<reference evidence="2" key="1">
    <citation type="journal article" date="2023" name="G3 (Bethesda)">
        <title>Genome assembly and association tests identify interacting loci associated with vigor, precocity, and sex in interspecific pistachio rootstocks.</title>
        <authorList>
            <person name="Palmer W."/>
            <person name="Jacygrad E."/>
            <person name="Sagayaradj S."/>
            <person name="Cavanaugh K."/>
            <person name="Han R."/>
            <person name="Bertier L."/>
            <person name="Beede B."/>
            <person name="Kafkas S."/>
            <person name="Golino D."/>
            <person name="Preece J."/>
            <person name="Michelmore R."/>
        </authorList>
    </citation>
    <scope>NUCLEOTIDE SEQUENCE [LARGE SCALE GENOMIC DNA]</scope>
</reference>
<evidence type="ECO:0000313" key="2">
    <source>
        <dbReference type="Proteomes" id="UP001164250"/>
    </source>
</evidence>
<gene>
    <name evidence="1" type="ORF">Patl1_26569</name>
</gene>
<protein>
    <submittedName>
        <fullName evidence="1">Uncharacterized protein</fullName>
    </submittedName>
</protein>
<dbReference type="EMBL" id="CM047903">
    <property type="protein sequence ID" value="KAJ0092438.1"/>
    <property type="molecule type" value="Genomic_DNA"/>
</dbReference>
<accession>A0ACC1B123</accession>
<keyword evidence="2" id="KW-1185">Reference proteome</keyword>
<organism evidence="1 2">
    <name type="scientific">Pistacia atlantica</name>
    <dbReference type="NCBI Taxonomy" id="434234"/>
    <lineage>
        <taxon>Eukaryota</taxon>
        <taxon>Viridiplantae</taxon>
        <taxon>Streptophyta</taxon>
        <taxon>Embryophyta</taxon>
        <taxon>Tracheophyta</taxon>
        <taxon>Spermatophyta</taxon>
        <taxon>Magnoliopsida</taxon>
        <taxon>eudicotyledons</taxon>
        <taxon>Gunneridae</taxon>
        <taxon>Pentapetalae</taxon>
        <taxon>rosids</taxon>
        <taxon>malvids</taxon>
        <taxon>Sapindales</taxon>
        <taxon>Anacardiaceae</taxon>
        <taxon>Pistacia</taxon>
    </lineage>
</organism>
<name>A0ACC1B123_9ROSI</name>
<comment type="caution">
    <text evidence="1">The sequence shown here is derived from an EMBL/GenBank/DDBJ whole genome shotgun (WGS) entry which is preliminary data.</text>
</comment>
<sequence>MPPFSESRRNSFSIESREPLLNRPRLIETFLVITIRVALTLLTVGSSRSNNNSLSQNAKILVRSPAACNIIRFVCCLLGIVVCDHKPGIAARITTGIGYVATVYGFVAVMGMLLRDKLKLWIDRMKDKSGN</sequence>
<evidence type="ECO:0000313" key="1">
    <source>
        <dbReference type="EMBL" id="KAJ0092438.1"/>
    </source>
</evidence>
<dbReference type="Proteomes" id="UP001164250">
    <property type="component" value="Chromosome 7"/>
</dbReference>
<proteinExistence type="predicted"/>